<name>A0A6P4ZVH8_BRABE</name>
<evidence type="ECO:0000313" key="9">
    <source>
        <dbReference type="Proteomes" id="UP000515135"/>
    </source>
</evidence>
<evidence type="ECO:0000256" key="2">
    <source>
        <dbReference type="ARBA" id="ARBA00022692"/>
    </source>
</evidence>
<evidence type="ECO:0000256" key="4">
    <source>
        <dbReference type="ARBA" id="ARBA00023136"/>
    </source>
</evidence>
<evidence type="ECO:0000259" key="8">
    <source>
        <dbReference type="Pfam" id="PF25508"/>
    </source>
</evidence>
<sequence length="645" mass="74441">MDEALLSDDADAVQKELDSGLQLSEYLNRGTLQHLYNKAFEDATPKQRETYVFNHLVEKCLDQGKYEGHTVLHVLGEVISQDLIQDHEIPNIYDDENSDRALGLHDLLIWAIATGKVKLARFFWNLGSDQIVSGLVASMMFKFAADHLPNDIYHADQRADLFKLSKEYRQLALLVINECYRLDKKETSDVQVKQRGDWVHIAPLDAIDMAEDMEVMGHAACQFTLDNIWTGRMASNTPTWKLMAATVCPPLLFFLEYVGDEDPAHEHDTSLWDKVKFYFTAPVTKFMYSVVSHVLLILMFSYMVLFEVRPQSKQPVGWAEGLLVFWIAILGLEEIRQMVDKRILIQTWISNAWNILDVIIVGLFEITFIVRLCLDRDFEKQNFQMIRILYCLTLIFLCVRMVPMFYLNKNMGPKIVMIRKMVGDVVFFLSVLAVVAVCYGVTRLALTTPKNEFTPSIVQKVFLIPYWQLHEQMLDLEEGEGTELPWYVDVMEAGYMLLVAVMLVELQVGLFEYTIERVQERAGMYWSYYRYDMIQEYQDRPLGPGPLLVFGLLWKLWEVFRGVPASSPFRRTFSGKVEANLQELERKAVTNVQMKLEKGVYKLHAASEHSPPDTRGKLGSLRERMASMEGEMEAIKSLIQDYTKK</sequence>
<feature type="transmembrane region" description="Helical" evidence="6">
    <location>
        <begin position="386"/>
        <end position="406"/>
    </location>
</feature>
<keyword evidence="9" id="KW-1185">Reference proteome</keyword>
<accession>A0A6P4ZVH8</accession>
<dbReference type="GO" id="GO:0099604">
    <property type="term" value="F:ligand-gated calcium channel activity"/>
    <property type="evidence" value="ECO:0007669"/>
    <property type="project" value="TreeGrafter"/>
</dbReference>
<evidence type="ECO:0000259" key="7">
    <source>
        <dbReference type="Pfam" id="PF00520"/>
    </source>
</evidence>
<feature type="transmembrane region" description="Helical" evidence="6">
    <location>
        <begin position="426"/>
        <end position="446"/>
    </location>
</feature>
<keyword evidence="5" id="KW-0175">Coiled coil</keyword>
<dbReference type="KEGG" id="bbel:109480283"/>
<dbReference type="GO" id="GO:0005886">
    <property type="term" value="C:plasma membrane"/>
    <property type="evidence" value="ECO:0007669"/>
    <property type="project" value="TreeGrafter"/>
</dbReference>
<evidence type="ECO:0000256" key="3">
    <source>
        <dbReference type="ARBA" id="ARBA00022989"/>
    </source>
</evidence>
<feature type="domain" description="TRPM-like" evidence="8">
    <location>
        <begin position="104"/>
        <end position="212"/>
    </location>
</feature>
<feature type="transmembrane region" description="Helical" evidence="6">
    <location>
        <begin position="493"/>
        <end position="515"/>
    </location>
</feature>
<feature type="domain" description="Ion transport" evidence="7">
    <location>
        <begin position="294"/>
        <end position="447"/>
    </location>
</feature>
<evidence type="ECO:0000256" key="6">
    <source>
        <dbReference type="SAM" id="Phobius"/>
    </source>
</evidence>
<dbReference type="GeneID" id="109480283"/>
<gene>
    <name evidence="10" type="primary">LOC109480283</name>
</gene>
<dbReference type="PANTHER" id="PTHR13800">
    <property type="entry name" value="TRANSIENT RECEPTOR POTENTIAL CATION CHANNEL, SUBFAMILY M, MEMBER 6"/>
    <property type="match status" value="1"/>
</dbReference>
<feature type="transmembrane region" description="Helical" evidence="6">
    <location>
        <begin position="286"/>
        <end position="304"/>
    </location>
</feature>
<evidence type="ECO:0000313" key="10">
    <source>
        <dbReference type="RefSeq" id="XP_019638014.1"/>
    </source>
</evidence>
<dbReference type="Pfam" id="PF00520">
    <property type="entry name" value="Ion_trans"/>
    <property type="match status" value="1"/>
</dbReference>
<dbReference type="InterPro" id="IPR005821">
    <property type="entry name" value="Ion_trans_dom"/>
</dbReference>
<dbReference type="InterPro" id="IPR057366">
    <property type="entry name" value="TRPM-like"/>
</dbReference>
<evidence type="ECO:0000256" key="1">
    <source>
        <dbReference type="ARBA" id="ARBA00004141"/>
    </source>
</evidence>
<dbReference type="AlphaFoldDB" id="A0A6P4ZVH8"/>
<keyword evidence="3 6" id="KW-1133">Transmembrane helix</keyword>
<dbReference type="Pfam" id="PF25508">
    <property type="entry name" value="TRPM2"/>
    <property type="match status" value="1"/>
</dbReference>
<dbReference type="PANTHER" id="PTHR13800:SF12">
    <property type="entry name" value="TRANSIENT RECEPTOR POTENTIAL CATION CHANNEL SUBFAMILY M MEMBER-LIKE 2"/>
    <property type="match status" value="1"/>
</dbReference>
<comment type="subcellular location">
    <subcellularLocation>
        <location evidence="1">Membrane</location>
        <topology evidence="1">Multi-pass membrane protein</topology>
    </subcellularLocation>
</comment>
<feature type="transmembrane region" description="Helical" evidence="6">
    <location>
        <begin position="316"/>
        <end position="332"/>
    </location>
</feature>
<evidence type="ECO:0000256" key="5">
    <source>
        <dbReference type="SAM" id="Coils"/>
    </source>
</evidence>
<dbReference type="OrthoDB" id="310870at2759"/>
<keyword evidence="4 6" id="KW-0472">Membrane</keyword>
<organism evidence="9 10">
    <name type="scientific">Branchiostoma belcheri</name>
    <name type="common">Amphioxus</name>
    <dbReference type="NCBI Taxonomy" id="7741"/>
    <lineage>
        <taxon>Eukaryota</taxon>
        <taxon>Metazoa</taxon>
        <taxon>Chordata</taxon>
        <taxon>Cephalochordata</taxon>
        <taxon>Leptocardii</taxon>
        <taxon>Amphioxiformes</taxon>
        <taxon>Branchiostomatidae</taxon>
        <taxon>Branchiostoma</taxon>
    </lineage>
</organism>
<dbReference type="Proteomes" id="UP000515135">
    <property type="component" value="Unplaced"/>
</dbReference>
<keyword evidence="2 6" id="KW-0812">Transmembrane</keyword>
<feature type="coiled-coil region" evidence="5">
    <location>
        <begin position="618"/>
        <end position="645"/>
    </location>
</feature>
<feature type="transmembrane region" description="Helical" evidence="6">
    <location>
        <begin position="352"/>
        <end position="374"/>
    </location>
</feature>
<protein>
    <submittedName>
        <fullName evidence="10">Transient receptor potential cation channel subfamily M member 5-like</fullName>
    </submittedName>
</protein>
<reference evidence="10" key="1">
    <citation type="submission" date="2025-08" db="UniProtKB">
        <authorList>
            <consortium name="RefSeq"/>
        </authorList>
    </citation>
    <scope>IDENTIFICATION</scope>
    <source>
        <tissue evidence="10">Gonad</tissue>
    </source>
</reference>
<dbReference type="InterPro" id="IPR050927">
    <property type="entry name" value="TRPM"/>
</dbReference>
<proteinExistence type="predicted"/>
<dbReference type="RefSeq" id="XP_019638014.1">
    <property type="nucleotide sequence ID" value="XM_019782455.1"/>
</dbReference>